<dbReference type="NCBIfam" id="NF001208">
    <property type="entry name" value="PRK00174.1"/>
    <property type="match status" value="1"/>
</dbReference>
<dbReference type="SUPFAM" id="SSF56801">
    <property type="entry name" value="Acetyl-CoA synthetase-like"/>
    <property type="match status" value="1"/>
</dbReference>
<name>A0A7W7RIG0_9ACTN</name>
<gene>
    <name evidence="11" type="ORF">F4561_003404</name>
</gene>
<dbReference type="Gene3D" id="3.40.50.12780">
    <property type="entry name" value="N-terminal domain of ligase-like"/>
    <property type="match status" value="1"/>
</dbReference>
<dbReference type="GO" id="GO:0005829">
    <property type="term" value="C:cytosol"/>
    <property type="evidence" value="ECO:0007669"/>
    <property type="project" value="TreeGrafter"/>
</dbReference>
<evidence type="ECO:0000256" key="6">
    <source>
        <dbReference type="ARBA" id="ARBA00022990"/>
    </source>
</evidence>
<dbReference type="InterPro" id="IPR032387">
    <property type="entry name" value="ACAS_N"/>
</dbReference>
<evidence type="ECO:0000259" key="8">
    <source>
        <dbReference type="Pfam" id="PF00501"/>
    </source>
</evidence>
<proteinExistence type="inferred from homology"/>
<dbReference type="GO" id="GO:0016208">
    <property type="term" value="F:AMP binding"/>
    <property type="evidence" value="ECO:0007669"/>
    <property type="project" value="InterPro"/>
</dbReference>
<dbReference type="PANTHER" id="PTHR24095">
    <property type="entry name" value="ACETYL-COENZYME A SYNTHETASE"/>
    <property type="match status" value="1"/>
</dbReference>
<dbReference type="PANTHER" id="PTHR24095:SF14">
    <property type="entry name" value="ACETYL-COENZYME A SYNTHETASE 1"/>
    <property type="match status" value="1"/>
</dbReference>
<dbReference type="InterPro" id="IPR042099">
    <property type="entry name" value="ANL_N_sf"/>
</dbReference>
<dbReference type="InterPro" id="IPR011904">
    <property type="entry name" value="Ac_CoA_lig"/>
</dbReference>
<feature type="domain" description="Acetyl-coenzyme A synthetase N-terminal" evidence="10">
    <location>
        <begin position="36"/>
        <end position="88"/>
    </location>
</feature>
<dbReference type="FunFam" id="3.40.50.12780:FF:000001">
    <property type="entry name" value="Acetyl-coenzyme A synthetase"/>
    <property type="match status" value="1"/>
</dbReference>
<evidence type="ECO:0000259" key="10">
    <source>
        <dbReference type="Pfam" id="PF16177"/>
    </source>
</evidence>
<sequence>MTEGASLDQRVAELATVESFEPPAAFRARAHATDAALFEKADQDRLAFWAEQARALDWEKPFSTVLNDTDAPFYRWFEDGTLNASYNCLDRHVAAGLGDRIAYHWRGEEGEERAISYADLLDSVQRFANALRDLGVRKGDVVGIYLPMVPEVAVAMLACARIGAVHNVVFGGFSAEAVRERMAVSRAKVLVTADHARRKGKLNAVKSVLDPALEELPDLSHVVVVRAGADPAQPCPMREGRDVYYDDAMATAAASCPAEPMEAEHPLFILYSSGSTGKPKGIVHSTGGYLTGVSYTHRLVFDLDPERDVYWCTADVGWITGHSYAVYGPLANGATSVMFEGAADYPHPGIWWEVVERYGVSILYTAPTAIRACMRWGTEYPARHDLSSLRLLGTVGEPINPKAWLWYHTVIGQERCPIVDTWWQTETGSIMIAPLPGLTETKPGSATHPVPGVCADLVDSSGQTVPEGTGLLVLTEPWPSMLRTLYGEEERYVRAYFSEFGPERYAVGDSARRDTDGYYWVLGRVDDVLNVSGHRLSSGEVESAIVAHDKVAEAAVVSEPDEITGEAIVAFVTLRGGVQGSPETEADIREHVSARIGKLARPSRIIWADDLPKTRSGKIMRRLLRDAVQDRELGDVTTLNDPGVMTALRDRIASGGADED</sequence>
<evidence type="ECO:0000256" key="4">
    <source>
        <dbReference type="ARBA" id="ARBA00022741"/>
    </source>
</evidence>
<dbReference type="GO" id="GO:0019427">
    <property type="term" value="P:acetyl-CoA biosynthetic process from acetate"/>
    <property type="evidence" value="ECO:0007669"/>
    <property type="project" value="UniProtKB-UniRule"/>
</dbReference>
<feature type="domain" description="AMP-dependent synthetase/ligase" evidence="8">
    <location>
        <begin position="92"/>
        <end position="477"/>
    </location>
</feature>
<dbReference type="InterPro" id="IPR025110">
    <property type="entry name" value="AMP-bd_C"/>
</dbReference>
<dbReference type="GO" id="GO:0003987">
    <property type="term" value="F:acetate-CoA ligase activity"/>
    <property type="evidence" value="ECO:0007669"/>
    <property type="project" value="UniProtKB-UniRule"/>
</dbReference>
<evidence type="ECO:0000259" key="9">
    <source>
        <dbReference type="Pfam" id="PF13193"/>
    </source>
</evidence>
<evidence type="ECO:0000256" key="7">
    <source>
        <dbReference type="NCBIfam" id="TIGR02188"/>
    </source>
</evidence>
<feature type="domain" description="AMP-binding enzyme C-terminal" evidence="9">
    <location>
        <begin position="540"/>
        <end position="618"/>
    </location>
</feature>
<dbReference type="EC" id="6.2.1.1" evidence="2 7"/>
<dbReference type="Gene3D" id="3.30.300.30">
    <property type="match status" value="1"/>
</dbReference>
<dbReference type="CDD" id="cd05966">
    <property type="entry name" value="ACS"/>
    <property type="match status" value="1"/>
</dbReference>
<dbReference type="AlphaFoldDB" id="A0A7W7RIG0"/>
<comment type="similarity">
    <text evidence="1">Belongs to the ATP-dependent AMP-binding enzyme family.</text>
</comment>
<dbReference type="NCBIfam" id="TIGR02188">
    <property type="entry name" value="Ac_CoA_lig_AcsA"/>
    <property type="match status" value="1"/>
</dbReference>
<dbReference type="Proteomes" id="UP000523007">
    <property type="component" value="Unassembled WGS sequence"/>
</dbReference>
<keyword evidence="4" id="KW-0547">Nucleotide-binding</keyword>
<dbReference type="InterPro" id="IPR020845">
    <property type="entry name" value="AMP-binding_CS"/>
</dbReference>
<dbReference type="RefSeq" id="WP_184580113.1">
    <property type="nucleotide sequence ID" value="NZ_JACHJT010000001.1"/>
</dbReference>
<evidence type="ECO:0000256" key="1">
    <source>
        <dbReference type="ARBA" id="ARBA00006432"/>
    </source>
</evidence>
<organism evidence="11 12">
    <name type="scientific">Lipingzhangella halophila</name>
    <dbReference type="NCBI Taxonomy" id="1783352"/>
    <lineage>
        <taxon>Bacteria</taxon>
        <taxon>Bacillati</taxon>
        <taxon>Actinomycetota</taxon>
        <taxon>Actinomycetes</taxon>
        <taxon>Streptosporangiales</taxon>
        <taxon>Nocardiopsidaceae</taxon>
        <taxon>Lipingzhangella</taxon>
    </lineage>
</organism>
<evidence type="ECO:0000256" key="5">
    <source>
        <dbReference type="ARBA" id="ARBA00022840"/>
    </source>
</evidence>
<evidence type="ECO:0000256" key="2">
    <source>
        <dbReference type="ARBA" id="ARBA00013275"/>
    </source>
</evidence>
<evidence type="ECO:0000256" key="3">
    <source>
        <dbReference type="ARBA" id="ARBA00022598"/>
    </source>
</evidence>
<accession>A0A7W7RIG0</accession>
<keyword evidence="12" id="KW-1185">Reference proteome</keyword>
<dbReference type="Pfam" id="PF00501">
    <property type="entry name" value="AMP-binding"/>
    <property type="match status" value="1"/>
</dbReference>
<dbReference type="GO" id="GO:0005524">
    <property type="term" value="F:ATP binding"/>
    <property type="evidence" value="ECO:0007669"/>
    <property type="project" value="UniProtKB-KW"/>
</dbReference>
<evidence type="ECO:0000313" key="11">
    <source>
        <dbReference type="EMBL" id="MBB4932584.1"/>
    </source>
</evidence>
<dbReference type="PROSITE" id="PS00455">
    <property type="entry name" value="AMP_BINDING"/>
    <property type="match status" value="1"/>
</dbReference>
<comment type="caution">
    <text evidence="11">The sequence shown here is derived from an EMBL/GenBank/DDBJ whole genome shotgun (WGS) entry which is preliminary data.</text>
</comment>
<evidence type="ECO:0000313" key="12">
    <source>
        <dbReference type="Proteomes" id="UP000523007"/>
    </source>
</evidence>
<keyword evidence="6" id="KW-0007">Acetylation</keyword>
<dbReference type="Pfam" id="PF16177">
    <property type="entry name" value="ACAS_N"/>
    <property type="match status" value="1"/>
</dbReference>
<keyword evidence="5" id="KW-0067">ATP-binding</keyword>
<dbReference type="InterPro" id="IPR045851">
    <property type="entry name" value="AMP-bd_C_sf"/>
</dbReference>
<dbReference type="Pfam" id="PF13193">
    <property type="entry name" value="AMP-binding_C"/>
    <property type="match status" value="1"/>
</dbReference>
<dbReference type="InterPro" id="IPR000873">
    <property type="entry name" value="AMP-dep_synth/lig_dom"/>
</dbReference>
<protein>
    <recommendedName>
        <fullName evidence="2 7">Acetate--CoA ligase</fullName>
        <ecNumber evidence="2 7">6.2.1.1</ecNumber>
    </recommendedName>
</protein>
<keyword evidence="3 11" id="KW-0436">Ligase</keyword>
<reference evidence="11 12" key="1">
    <citation type="submission" date="2020-08" db="EMBL/GenBank/DDBJ databases">
        <title>Sequencing the genomes of 1000 actinobacteria strains.</title>
        <authorList>
            <person name="Klenk H.-P."/>
        </authorList>
    </citation>
    <scope>NUCLEOTIDE SEQUENCE [LARGE SCALE GENOMIC DNA]</scope>
    <source>
        <strain evidence="11 12">DSM 102030</strain>
    </source>
</reference>
<dbReference type="EMBL" id="JACHJT010000001">
    <property type="protein sequence ID" value="MBB4932584.1"/>
    <property type="molecule type" value="Genomic_DNA"/>
</dbReference>